<evidence type="ECO:0000313" key="2">
    <source>
        <dbReference type="EMBL" id="EDN93462.1"/>
    </source>
</evidence>
<reference evidence="3" key="1">
    <citation type="journal article" date="2011" name="PLoS Genet.">
        <title>Genomic analysis of the necrotrophic fungal pathogens Sclerotinia sclerotiorum and Botrytis cinerea.</title>
        <authorList>
            <person name="Amselem J."/>
            <person name="Cuomo C.A."/>
            <person name="van Kan J.A."/>
            <person name="Viaud M."/>
            <person name="Benito E.P."/>
            <person name="Couloux A."/>
            <person name="Coutinho P.M."/>
            <person name="de Vries R.P."/>
            <person name="Dyer P.S."/>
            <person name="Fillinger S."/>
            <person name="Fournier E."/>
            <person name="Gout L."/>
            <person name="Hahn M."/>
            <person name="Kohn L."/>
            <person name="Lapalu N."/>
            <person name="Plummer K.M."/>
            <person name="Pradier J.M."/>
            <person name="Quevillon E."/>
            <person name="Sharon A."/>
            <person name="Simon A."/>
            <person name="ten Have A."/>
            <person name="Tudzynski B."/>
            <person name="Tudzynski P."/>
            <person name="Wincker P."/>
            <person name="Andrew M."/>
            <person name="Anthouard V."/>
            <person name="Beever R.E."/>
            <person name="Beffa R."/>
            <person name="Benoit I."/>
            <person name="Bouzid O."/>
            <person name="Brault B."/>
            <person name="Chen Z."/>
            <person name="Choquer M."/>
            <person name="Collemare J."/>
            <person name="Cotton P."/>
            <person name="Danchin E.G."/>
            <person name="Da Silva C."/>
            <person name="Gautier A."/>
            <person name="Giraud C."/>
            <person name="Giraud T."/>
            <person name="Gonzalez C."/>
            <person name="Grossetete S."/>
            <person name="Guldener U."/>
            <person name="Henrissat B."/>
            <person name="Howlett B.J."/>
            <person name="Kodira C."/>
            <person name="Kretschmer M."/>
            <person name="Lappartient A."/>
            <person name="Leroch M."/>
            <person name="Levis C."/>
            <person name="Mauceli E."/>
            <person name="Neuveglise C."/>
            <person name="Oeser B."/>
            <person name="Pearson M."/>
            <person name="Poulain J."/>
            <person name="Poussereau N."/>
            <person name="Quesneville H."/>
            <person name="Rascle C."/>
            <person name="Schumacher J."/>
            <person name="Segurens B."/>
            <person name="Sexton A."/>
            <person name="Silva E."/>
            <person name="Sirven C."/>
            <person name="Soanes D.M."/>
            <person name="Talbot N.J."/>
            <person name="Templeton M."/>
            <person name="Yandava C."/>
            <person name="Yarden O."/>
            <person name="Zeng Q."/>
            <person name="Rollins J.A."/>
            <person name="Lebrun M.H."/>
            <person name="Dickman M."/>
        </authorList>
    </citation>
    <scope>NUCLEOTIDE SEQUENCE [LARGE SCALE GENOMIC DNA]</scope>
    <source>
        <strain evidence="3">ATCC 18683 / 1980 / Ss-1</strain>
    </source>
</reference>
<dbReference type="Proteomes" id="UP000001312">
    <property type="component" value="Unassembled WGS sequence"/>
</dbReference>
<protein>
    <submittedName>
        <fullName evidence="2">Uncharacterized protein</fullName>
    </submittedName>
</protein>
<sequence>MPSQKCAWFLTQILGPYASELQVIHNLGIGIPSSILGLGLPGFLITLHQSILSLTCTWRIRY</sequence>
<evidence type="ECO:0000256" key="1">
    <source>
        <dbReference type="SAM" id="Phobius"/>
    </source>
</evidence>
<feature type="transmembrane region" description="Helical" evidence="1">
    <location>
        <begin position="34"/>
        <end position="58"/>
    </location>
</feature>
<keyword evidence="1" id="KW-0472">Membrane</keyword>
<organism evidence="2 3">
    <name type="scientific">Sclerotinia sclerotiorum (strain ATCC 18683 / 1980 / Ss-1)</name>
    <name type="common">White mold</name>
    <name type="synonym">Whetzelinia sclerotiorum</name>
    <dbReference type="NCBI Taxonomy" id="665079"/>
    <lineage>
        <taxon>Eukaryota</taxon>
        <taxon>Fungi</taxon>
        <taxon>Dikarya</taxon>
        <taxon>Ascomycota</taxon>
        <taxon>Pezizomycotina</taxon>
        <taxon>Leotiomycetes</taxon>
        <taxon>Helotiales</taxon>
        <taxon>Sclerotiniaceae</taxon>
        <taxon>Sclerotinia</taxon>
    </lineage>
</organism>
<proteinExistence type="predicted"/>
<dbReference type="GeneID" id="5485644"/>
<keyword evidence="1" id="KW-0812">Transmembrane</keyword>
<dbReference type="InParanoid" id="A7EVH0"/>
<name>A7EVH0_SCLS1</name>
<dbReference type="HOGENOM" id="CLU_2905531_0_0_1"/>
<evidence type="ECO:0000313" key="3">
    <source>
        <dbReference type="Proteomes" id="UP000001312"/>
    </source>
</evidence>
<accession>A7EVH0</accession>
<dbReference type="EMBL" id="CH476633">
    <property type="protein sequence ID" value="EDN93462.1"/>
    <property type="molecule type" value="Genomic_DNA"/>
</dbReference>
<keyword evidence="3" id="KW-1185">Reference proteome</keyword>
<gene>
    <name evidence="2" type="ORF">SS1G_09328</name>
</gene>
<dbReference type="AlphaFoldDB" id="A7EVH0"/>
<dbReference type="RefSeq" id="XP_001589607.1">
    <property type="nucleotide sequence ID" value="XM_001589557.1"/>
</dbReference>
<dbReference type="KEGG" id="ssl:SS1G_09328"/>
<keyword evidence="1" id="KW-1133">Transmembrane helix</keyword>